<dbReference type="Pfam" id="PF00512">
    <property type="entry name" value="HisKA"/>
    <property type="match status" value="1"/>
</dbReference>
<keyword evidence="6" id="KW-0902">Two-component regulatory system</keyword>
<dbReference type="Gene3D" id="3.30.565.10">
    <property type="entry name" value="Histidine kinase-like ATPase, C-terminal domain"/>
    <property type="match status" value="1"/>
</dbReference>
<organism evidence="8 9">
    <name type="scientific">Tsuneonella deserti</name>
    <dbReference type="NCBI Taxonomy" id="2035528"/>
    <lineage>
        <taxon>Bacteria</taxon>
        <taxon>Pseudomonadati</taxon>
        <taxon>Pseudomonadota</taxon>
        <taxon>Alphaproteobacteria</taxon>
        <taxon>Sphingomonadales</taxon>
        <taxon>Erythrobacteraceae</taxon>
        <taxon>Tsuneonella</taxon>
    </lineage>
</organism>
<dbReference type="Pfam" id="PF02518">
    <property type="entry name" value="HATPase_c"/>
    <property type="match status" value="1"/>
</dbReference>
<dbReference type="PROSITE" id="PS50109">
    <property type="entry name" value="HIS_KIN"/>
    <property type="match status" value="1"/>
</dbReference>
<evidence type="ECO:0000256" key="1">
    <source>
        <dbReference type="ARBA" id="ARBA00000085"/>
    </source>
</evidence>
<dbReference type="CDD" id="cd00082">
    <property type="entry name" value="HisKA"/>
    <property type="match status" value="1"/>
</dbReference>
<dbReference type="InterPro" id="IPR036097">
    <property type="entry name" value="HisK_dim/P_sf"/>
</dbReference>
<dbReference type="CDD" id="cd00075">
    <property type="entry name" value="HATPase"/>
    <property type="match status" value="1"/>
</dbReference>
<feature type="domain" description="Histidine kinase" evidence="7">
    <location>
        <begin position="238"/>
        <end position="452"/>
    </location>
</feature>
<evidence type="ECO:0000259" key="7">
    <source>
        <dbReference type="PROSITE" id="PS50109"/>
    </source>
</evidence>
<keyword evidence="9" id="KW-1185">Reference proteome</keyword>
<dbReference type="SUPFAM" id="SSF55874">
    <property type="entry name" value="ATPase domain of HSP90 chaperone/DNA topoisomerase II/histidine kinase"/>
    <property type="match status" value="1"/>
</dbReference>
<dbReference type="Gene3D" id="1.10.287.130">
    <property type="match status" value="1"/>
</dbReference>
<name>A0ABQ1S4N7_9SPHN</name>
<dbReference type="EMBL" id="BMKL01000001">
    <property type="protein sequence ID" value="GGD92974.1"/>
    <property type="molecule type" value="Genomic_DNA"/>
</dbReference>
<comment type="caution">
    <text evidence="8">The sequence shown here is derived from an EMBL/GenBank/DDBJ whole genome shotgun (WGS) entry which is preliminary data.</text>
</comment>
<protein>
    <recommendedName>
        <fullName evidence="2">histidine kinase</fullName>
        <ecNumber evidence="2">2.7.13.3</ecNumber>
    </recommendedName>
</protein>
<dbReference type="InterPro" id="IPR003661">
    <property type="entry name" value="HisK_dim/P_dom"/>
</dbReference>
<dbReference type="EC" id="2.7.13.3" evidence="2"/>
<reference evidence="9" key="1">
    <citation type="journal article" date="2019" name="Int. J. Syst. Evol. Microbiol.">
        <title>The Global Catalogue of Microorganisms (GCM) 10K type strain sequencing project: providing services to taxonomists for standard genome sequencing and annotation.</title>
        <authorList>
            <consortium name="The Broad Institute Genomics Platform"/>
            <consortium name="The Broad Institute Genome Sequencing Center for Infectious Disease"/>
            <person name="Wu L."/>
            <person name="Ma J."/>
        </authorList>
    </citation>
    <scope>NUCLEOTIDE SEQUENCE [LARGE SCALE GENOMIC DNA]</scope>
    <source>
        <strain evidence="9">CGMCC 1.15959</strain>
    </source>
</reference>
<dbReference type="InterPro" id="IPR050736">
    <property type="entry name" value="Sensor_HK_Regulatory"/>
</dbReference>
<dbReference type="InterPro" id="IPR036890">
    <property type="entry name" value="HATPase_C_sf"/>
</dbReference>
<keyword evidence="4" id="KW-0808">Transferase</keyword>
<keyword evidence="3" id="KW-0597">Phosphoprotein</keyword>
<dbReference type="SUPFAM" id="SSF47384">
    <property type="entry name" value="Homodimeric domain of signal transducing histidine kinase"/>
    <property type="match status" value="1"/>
</dbReference>
<dbReference type="InterPro" id="IPR004358">
    <property type="entry name" value="Sig_transdc_His_kin-like_C"/>
</dbReference>
<evidence type="ECO:0000256" key="5">
    <source>
        <dbReference type="ARBA" id="ARBA00022777"/>
    </source>
</evidence>
<gene>
    <name evidence="8" type="ORF">GCM10011515_10890</name>
</gene>
<dbReference type="RefSeq" id="WP_188644206.1">
    <property type="nucleotide sequence ID" value="NZ_BMKL01000001.1"/>
</dbReference>
<keyword evidence="5" id="KW-0418">Kinase</keyword>
<dbReference type="SMART" id="SM00387">
    <property type="entry name" value="HATPase_c"/>
    <property type="match status" value="1"/>
</dbReference>
<evidence type="ECO:0000256" key="3">
    <source>
        <dbReference type="ARBA" id="ARBA00022553"/>
    </source>
</evidence>
<evidence type="ECO:0000256" key="4">
    <source>
        <dbReference type="ARBA" id="ARBA00022679"/>
    </source>
</evidence>
<dbReference type="InterPro" id="IPR003594">
    <property type="entry name" value="HATPase_dom"/>
</dbReference>
<accession>A0ABQ1S4N7</accession>
<dbReference type="Proteomes" id="UP000619041">
    <property type="component" value="Unassembled WGS sequence"/>
</dbReference>
<evidence type="ECO:0000256" key="2">
    <source>
        <dbReference type="ARBA" id="ARBA00012438"/>
    </source>
</evidence>
<sequence>MSASNVFARGVTDGEDRLIEADEPLAGLQTRCGGDLPGTVAIPQLLEAVRKSRTLGLKIARTIIAFDGEAMVRAWVDIAPPQQSHGGCTIEVGAWTATPPTAETDDAAAARRIEIDRDVAELTARLDGSQRLLTVDAHAADLDQVAHAMRAGQGKLWSEFVTFPDLAHRQPLHWRLLDGARCEIPGSGRRWTVTLVPLGRPEPGSAGFELLFVADTPLSEQAPLLEEPLAIPPAFAQEVTPVLRQPIARIIANAETIRARLAGPLADEYSDYAADIASAGQHLLSLIDDLADLEAVESADFSTQPDLIDLADVARRATGILAVRARAKDIQLLAPGESEAAPATGEFRRVLQILLNLVGNAIAYSPAGSRVTLSVDKAEEVSRVTVADEGPGMSAEQGGRVFNQFERLGRSGDGGSGLGLYISRKLARAMGGDLVVESAPGEGARFILTLPG</sequence>
<evidence type="ECO:0000313" key="8">
    <source>
        <dbReference type="EMBL" id="GGD92974.1"/>
    </source>
</evidence>
<evidence type="ECO:0000256" key="6">
    <source>
        <dbReference type="ARBA" id="ARBA00023012"/>
    </source>
</evidence>
<dbReference type="PRINTS" id="PR00344">
    <property type="entry name" value="BCTRLSENSOR"/>
</dbReference>
<comment type="catalytic activity">
    <reaction evidence="1">
        <text>ATP + protein L-histidine = ADP + protein N-phospho-L-histidine.</text>
        <dbReference type="EC" id="2.7.13.3"/>
    </reaction>
</comment>
<proteinExistence type="predicted"/>
<evidence type="ECO:0000313" key="9">
    <source>
        <dbReference type="Proteomes" id="UP000619041"/>
    </source>
</evidence>
<dbReference type="PANTHER" id="PTHR43711">
    <property type="entry name" value="TWO-COMPONENT HISTIDINE KINASE"/>
    <property type="match status" value="1"/>
</dbReference>
<dbReference type="InterPro" id="IPR005467">
    <property type="entry name" value="His_kinase_dom"/>
</dbReference>
<dbReference type="PANTHER" id="PTHR43711:SF1">
    <property type="entry name" value="HISTIDINE KINASE 1"/>
    <property type="match status" value="1"/>
</dbReference>